<organism evidence="2 3">
    <name type="scientific">Massariosphaeria phaeospora</name>
    <dbReference type="NCBI Taxonomy" id="100035"/>
    <lineage>
        <taxon>Eukaryota</taxon>
        <taxon>Fungi</taxon>
        <taxon>Dikarya</taxon>
        <taxon>Ascomycota</taxon>
        <taxon>Pezizomycotina</taxon>
        <taxon>Dothideomycetes</taxon>
        <taxon>Pleosporomycetidae</taxon>
        <taxon>Pleosporales</taxon>
        <taxon>Pleosporales incertae sedis</taxon>
        <taxon>Massariosphaeria</taxon>
    </lineage>
</organism>
<dbReference type="AlphaFoldDB" id="A0A7C8MKK3"/>
<feature type="compositionally biased region" description="Polar residues" evidence="1">
    <location>
        <begin position="17"/>
        <end position="30"/>
    </location>
</feature>
<dbReference type="EMBL" id="JAADJZ010000016">
    <property type="protein sequence ID" value="KAF2869405.1"/>
    <property type="molecule type" value="Genomic_DNA"/>
</dbReference>
<gene>
    <name evidence="2" type="ORF">BDV95DRAFT_498310</name>
</gene>
<feature type="compositionally biased region" description="Low complexity" evidence="1">
    <location>
        <begin position="50"/>
        <end position="64"/>
    </location>
</feature>
<keyword evidence="3" id="KW-1185">Reference proteome</keyword>
<accession>A0A7C8MKK3</accession>
<dbReference type="OrthoDB" id="5377226at2759"/>
<evidence type="ECO:0000313" key="2">
    <source>
        <dbReference type="EMBL" id="KAF2869405.1"/>
    </source>
</evidence>
<proteinExistence type="predicted"/>
<sequence>MYITSELFGSDPRHTQYDSPNTTPSWSTMTDLPGNSGLGKRKRRADAEEGPSSSSQQRCSPSGRQLLRLHGTSPVSLDNNAPRPAASTTCFASERRPVKQLKRMNPKPSLPSRSSQLMDIDPGPPPLSPSANANADATAVPTALPTDLRPCHACKSAPKRRRDLENYSDCKRCAERTCYICTRQCSGVCGKLICQTCIVEVGEEGDSWCLDCYARHIINT</sequence>
<comment type="caution">
    <text evidence="2">The sequence shown here is derived from an EMBL/GenBank/DDBJ whole genome shotgun (WGS) entry which is preliminary data.</text>
</comment>
<reference evidence="2 3" key="1">
    <citation type="submission" date="2020-01" db="EMBL/GenBank/DDBJ databases">
        <authorList>
            <consortium name="DOE Joint Genome Institute"/>
            <person name="Haridas S."/>
            <person name="Albert R."/>
            <person name="Binder M."/>
            <person name="Bloem J."/>
            <person name="Labutti K."/>
            <person name="Salamov A."/>
            <person name="Andreopoulos B."/>
            <person name="Baker S.E."/>
            <person name="Barry K."/>
            <person name="Bills G."/>
            <person name="Bluhm B.H."/>
            <person name="Cannon C."/>
            <person name="Castanera R."/>
            <person name="Culley D.E."/>
            <person name="Daum C."/>
            <person name="Ezra D."/>
            <person name="Gonzalez J.B."/>
            <person name="Henrissat B."/>
            <person name="Kuo A."/>
            <person name="Liang C."/>
            <person name="Lipzen A."/>
            <person name="Lutzoni F."/>
            <person name="Magnuson J."/>
            <person name="Mondo S."/>
            <person name="Nolan M."/>
            <person name="Ohm R."/>
            <person name="Pangilinan J."/>
            <person name="Park H.-J.H."/>
            <person name="Ramirez L."/>
            <person name="Alfaro M."/>
            <person name="Sun H."/>
            <person name="Tritt A."/>
            <person name="Yoshinaga Y."/>
            <person name="Zwiers L.-H.L."/>
            <person name="Turgeon B.G."/>
            <person name="Goodwin S.B."/>
            <person name="Spatafora J.W."/>
            <person name="Crous P.W."/>
            <person name="Grigoriev I.V."/>
        </authorList>
    </citation>
    <scope>NUCLEOTIDE SEQUENCE [LARGE SCALE GENOMIC DNA]</scope>
    <source>
        <strain evidence="2 3">CBS 611.86</strain>
    </source>
</reference>
<evidence type="ECO:0000256" key="1">
    <source>
        <dbReference type="SAM" id="MobiDB-lite"/>
    </source>
</evidence>
<dbReference type="Proteomes" id="UP000481861">
    <property type="component" value="Unassembled WGS sequence"/>
</dbReference>
<protein>
    <submittedName>
        <fullName evidence="2">Uncharacterized protein</fullName>
    </submittedName>
</protein>
<feature type="region of interest" description="Disordered" evidence="1">
    <location>
        <begin position="1"/>
        <end position="125"/>
    </location>
</feature>
<evidence type="ECO:0000313" key="3">
    <source>
        <dbReference type="Proteomes" id="UP000481861"/>
    </source>
</evidence>
<name>A0A7C8MKK3_9PLEO</name>